<evidence type="ECO:0000259" key="2">
    <source>
        <dbReference type="Pfam" id="PF13963"/>
    </source>
</evidence>
<comment type="caution">
    <text evidence="3">The sequence shown here is derived from an EMBL/GenBank/DDBJ whole genome shotgun (WGS) entry which is preliminary data.</text>
</comment>
<gene>
    <name evidence="3" type="ORF">MKW98_018882</name>
</gene>
<evidence type="ECO:0000313" key="3">
    <source>
        <dbReference type="EMBL" id="KAI3959292.1"/>
    </source>
</evidence>
<organism evidence="3 4">
    <name type="scientific">Papaver atlanticum</name>
    <dbReference type="NCBI Taxonomy" id="357466"/>
    <lineage>
        <taxon>Eukaryota</taxon>
        <taxon>Viridiplantae</taxon>
        <taxon>Streptophyta</taxon>
        <taxon>Embryophyta</taxon>
        <taxon>Tracheophyta</taxon>
        <taxon>Spermatophyta</taxon>
        <taxon>Magnoliopsida</taxon>
        <taxon>Ranunculales</taxon>
        <taxon>Papaveraceae</taxon>
        <taxon>Papaveroideae</taxon>
        <taxon>Papaver</taxon>
    </lineage>
</organism>
<keyword evidence="4" id="KW-1185">Reference proteome</keyword>
<dbReference type="Pfam" id="PF13963">
    <property type="entry name" value="Transpos_assoc"/>
    <property type="match status" value="1"/>
</dbReference>
<feature type="domain" description="Transposase-associated" evidence="2">
    <location>
        <begin position="13"/>
        <end position="88"/>
    </location>
</feature>
<accession>A0AAD4XVB6</accession>
<reference evidence="3" key="1">
    <citation type="submission" date="2022-04" db="EMBL/GenBank/DDBJ databases">
        <title>A functionally conserved STORR gene fusion in Papaver species that diverged 16.8 million years ago.</title>
        <authorList>
            <person name="Catania T."/>
        </authorList>
    </citation>
    <scope>NUCLEOTIDE SEQUENCE</scope>
    <source>
        <strain evidence="3">S-188037</strain>
    </source>
</reference>
<evidence type="ECO:0000313" key="4">
    <source>
        <dbReference type="Proteomes" id="UP001202328"/>
    </source>
</evidence>
<proteinExistence type="predicted"/>
<dbReference type="PANTHER" id="PTHR48258">
    <property type="entry name" value="DUF4218 DOMAIN-CONTAINING PROTEIN-RELATED"/>
    <property type="match status" value="1"/>
</dbReference>
<dbReference type="InterPro" id="IPR025452">
    <property type="entry name" value="DUF4218"/>
</dbReference>
<dbReference type="Proteomes" id="UP001202328">
    <property type="component" value="Unassembled WGS sequence"/>
</dbReference>
<dbReference type="PANTHER" id="PTHR48258:SF14">
    <property type="entry name" value="OS02G0583300 PROTEIN"/>
    <property type="match status" value="1"/>
</dbReference>
<sequence length="505" mass="58615">MRMSQHHVTTPNKKWMTTPKGSPRWIIGVQSFIQFTTESLGEGIKEFRCPCMKCKNYGTLPKSLDYVHGHILDHWFDVSYRTWIHHGEQPRVNNVNARTLPANNIVNYDVASHSRIYDLFNDLLGHVVGLDNLEECLNDSDDLPSAAVEDGSGGNVQDRATVNCIKRLEDAVLQLHLFPGCDNEHTKLSATIALLNVQARRFLRDRSHPYRRKTSQFNGSKDFRVAPRRLSGAELFNKTATADKEFGKLVKRPAIESPLSKRSILFCLPYWKFIQIRHNVDVMHVEKNFADNLFGTFMCHKDKSKDWDPARRDLKLLNLKPSLWLKERNGKEILPPAPYWVSKKEREVVCKTFKTLKVPIGYNSNLKKKACLKSFQLKGLKSHDYHILMKGLMPIFIMHCFKKHKPLREAVRNLSLFFKVLTSKVIDRAELRIMHDHVAESICVFEMYFPPAFFVSMTHVVVHLAEEAHQLGPVQFRLMYPFERMMRHYKVLDRNKNYIQGSITK</sequence>
<dbReference type="AlphaFoldDB" id="A0AAD4XVB6"/>
<evidence type="ECO:0008006" key="5">
    <source>
        <dbReference type="Google" id="ProtNLM"/>
    </source>
</evidence>
<dbReference type="InterPro" id="IPR029480">
    <property type="entry name" value="Transpos_assoc"/>
</dbReference>
<name>A0AAD4XVB6_9MAGN</name>
<dbReference type="EMBL" id="JAJJMB010001069">
    <property type="protein sequence ID" value="KAI3959292.1"/>
    <property type="molecule type" value="Genomic_DNA"/>
</dbReference>
<feature type="domain" description="DUF4218" evidence="1">
    <location>
        <begin position="421"/>
        <end position="504"/>
    </location>
</feature>
<protein>
    <recommendedName>
        <fullName evidence="5">Transposase-associated domain-containing protein</fullName>
    </recommendedName>
</protein>
<evidence type="ECO:0000259" key="1">
    <source>
        <dbReference type="Pfam" id="PF13960"/>
    </source>
</evidence>
<dbReference type="Pfam" id="PF13960">
    <property type="entry name" value="DUF4218"/>
    <property type="match status" value="1"/>
</dbReference>